<evidence type="ECO:0000259" key="4">
    <source>
        <dbReference type="Pfam" id="PF00198"/>
    </source>
</evidence>
<proteinExistence type="predicted"/>
<dbReference type="InterPro" id="IPR001078">
    <property type="entry name" value="2-oxoacid_DH_actylTfrase"/>
</dbReference>
<dbReference type="Pfam" id="PF00198">
    <property type="entry name" value="2-oxoacid_dh"/>
    <property type="match status" value="1"/>
</dbReference>
<comment type="caution">
    <text evidence="5">The sequence shown here is derived from an EMBL/GenBank/DDBJ whole genome shotgun (WGS) entry which is preliminary data.</text>
</comment>
<dbReference type="Gene3D" id="3.30.559.10">
    <property type="entry name" value="Chloramphenicol acetyltransferase-like domain"/>
    <property type="match status" value="1"/>
</dbReference>
<name>A0A7X9IKK2_9DELT</name>
<evidence type="ECO:0000313" key="6">
    <source>
        <dbReference type="Proteomes" id="UP000524246"/>
    </source>
</evidence>
<comment type="cofactor">
    <cofactor evidence="1">
        <name>(R)-lipoate</name>
        <dbReference type="ChEBI" id="CHEBI:83088"/>
    </cofactor>
</comment>
<accession>A0A7X9IKK2</accession>
<dbReference type="Proteomes" id="UP000524246">
    <property type="component" value="Unassembled WGS sequence"/>
</dbReference>
<evidence type="ECO:0000256" key="1">
    <source>
        <dbReference type="ARBA" id="ARBA00001938"/>
    </source>
</evidence>
<dbReference type="GO" id="GO:0016407">
    <property type="term" value="F:acetyltransferase activity"/>
    <property type="evidence" value="ECO:0007669"/>
    <property type="project" value="TreeGrafter"/>
</dbReference>
<feature type="domain" description="2-oxoacid dehydrogenase acyltransferase catalytic" evidence="4">
    <location>
        <begin position="4"/>
        <end position="68"/>
    </location>
</feature>
<gene>
    <name evidence="5" type="ORF">GYA55_08950</name>
</gene>
<organism evidence="5 6">
    <name type="scientific">SAR324 cluster bacterium</name>
    <dbReference type="NCBI Taxonomy" id="2024889"/>
    <lineage>
        <taxon>Bacteria</taxon>
        <taxon>Deltaproteobacteria</taxon>
        <taxon>SAR324 cluster</taxon>
    </lineage>
</organism>
<evidence type="ECO:0000256" key="3">
    <source>
        <dbReference type="ARBA" id="ARBA00023315"/>
    </source>
</evidence>
<dbReference type="InterPro" id="IPR023213">
    <property type="entry name" value="CAT-like_dom_sf"/>
</dbReference>
<dbReference type="PANTHER" id="PTHR43178">
    <property type="entry name" value="DIHYDROLIPOAMIDE ACETYLTRANSFERASE COMPONENT OF PYRUVATE DEHYDROGENASE COMPLEX"/>
    <property type="match status" value="1"/>
</dbReference>
<dbReference type="GO" id="GO:0005737">
    <property type="term" value="C:cytoplasm"/>
    <property type="evidence" value="ECO:0007669"/>
    <property type="project" value="TreeGrafter"/>
</dbReference>
<reference evidence="5 6" key="1">
    <citation type="journal article" date="2020" name="Biotechnol. Biofuels">
        <title>New insights from the biogas microbiome by comprehensive genome-resolved metagenomics of nearly 1600 species originating from multiple anaerobic digesters.</title>
        <authorList>
            <person name="Campanaro S."/>
            <person name="Treu L."/>
            <person name="Rodriguez-R L.M."/>
            <person name="Kovalovszki A."/>
            <person name="Ziels R.M."/>
            <person name="Maus I."/>
            <person name="Zhu X."/>
            <person name="Kougias P.G."/>
            <person name="Basile A."/>
            <person name="Luo G."/>
            <person name="Schluter A."/>
            <person name="Konstantinidis K.T."/>
            <person name="Angelidaki I."/>
        </authorList>
    </citation>
    <scope>NUCLEOTIDE SEQUENCE [LARGE SCALE GENOMIC DNA]</scope>
    <source>
        <strain evidence="5">AS27yjCOA_65</strain>
    </source>
</reference>
<dbReference type="EMBL" id="JAAZON010000400">
    <property type="protein sequence ID" value="NMC63282.1"/>
    <property type="molecule type" value="Genomic_DNA"/>
</dbReference>
<dbReference type="InterPro" id="IPR050743">
    <property type="entry name" value="2-oxoacid_DH_E2_comp"/>
</dbReference>
<keyword evidence="2" id="KW-0808">Transferase</keyword>
<keyword evidence="3" id="KW-0012">Acyltransferase</keyword>
<dbReference type="SUPFAM" id="SSF52777">
    <property type="entry name" value="CoA-dependent acyltransferases"/>
    <property type="match status" value="1"/>
</dbReference>
<dbReference type="PANTHER" id="PTHR43178:SF5">
    <property type="entry name" value="LIPOAMIDE ACYLTRANSFERASE COMPONENT OF BRANCHED-CHAIN ALPHA-KETO ACID DEHYDROGENASE COMPLEX, MITOCHONDRIAL"/>
    <property type="match status" value="1"/>
</dbReference>
<evidence type="ECO:0000256" key="2">
    <source>
        <dbReference type="ARBA" id="ARBA00022679"/>
    </source>
</evidence>
<dbReference type="GO" id="GO:0031405">
    <property type="term" value="F:lipoic acid binding"/>
    <property type="evidence" value="ECO:0007669"/>
    <property type="project" value="TreeGrafter"/>
</dbReference>
<evidence type="ECO:0000313" key="5">
    <source>
        <dbReference type="EMBL" id="NMC63282.1"/>
    </source>
</evidence>
<dbReference type="AlphaFoldDB" id="A0A7X9IKK2"/>
<protein>
    <submittedName>
        <fullName evidence="5">2-oxo acid dehydrogenase subunit E2</fullName>
    </submittedName>
</protein>
<sequence length="71" mass="8085">TMIGIPIINQPQVAILCIGAITKRPVVIDDMIAIRELCHLTLSYDHRIIDGLLAAQFLKYIKEYLEAWKGY</sequence>
<feature type="non-terminal residue" evidence="5">
    <location>
        <position position="1"/>
    </location>
</feature>